<feature type="domain" description="YknX-like C-terminal permuted SH3-like" evidence="6">
    <location>
        <begin position="332"/>
        <end position="399"/>
    </location>
</feature>
<dbReference type="Gene3D" id="2.40.50.100">
    <property type="match status" value="1"/>
</dbReference>
<dbReference type="EMBL" id="JBHLTR010000003">
    <property type="protein sequence ID" value="MFC0557667.1"/>
    <property type="molecule type" value="Genomic_DNA"/>
</dbReference>
<comment type="similarity">
    <text evidence="1">Belongs to the membrane fusion protein (MFP) (TC 8.A.1) family.</text>
</comment>
<proteinExistence type="inferred from homology"/>
<evidence type="ECO:0000256" key="1">
    <source>
        <dbReference type="ARBA" id="ARBA00009477"/>
    </source>
</evidence>
<dbReference type="InterPro" id="IPR058625">
    <property type="entry name" value="MdtA-like_BSH"/>
</dbReference>
<evidence type="ECO:0000313" key="8">
    <source>
        <dbReference type="Proteomes" id="UP001589833"/>
    </source>
</evidence>
<dbReference type="Gene3D" id="2.40.30.170">
    <property type="match status" value="1"/>
</dbReference>
<dbReference type="InterPro" id="IPR058637">
    <property type="entry name" value="YknX-like_C"/>
</dbReference>
<evidence type="ECO:0000256" key="2">
    <source>
        <dbReference type="SAM" id="Coils"/>
    </source>
</evidence>
<keyword evidence="2" id="KW-0175">Coiled coil</keyword>
<dbReference type="NCBIfam" id="TIGR01730">
    <property type="entry name" value="RND_mfp"/>
    <property type="match status" value="1"/>
</dbReference>
<reference evidence="7 8" key="1">
    <citation type="submission" date="2024-09" db="EMBL/GenBank/DDBJ databases">
        <authorList>
            <person name="Sun Q."/>
            <person name="Mori K."/>
        </authorList>
    </citation>
    <scope>NUCLEOTIDE SEQUENCE [LARGE SCALE GENOMIC DNA]</scope>
    <source>
        <strain evidence="7 8">NCAIM B.02301</strain>
    </source>
</reference>
<dbReference type="RefSeq" id="WP_273842939.1">
    <property type="nucleotide sequence ID" value="NZ_JAQQWT010000006.1"/>
</dbReference>
<organism evidence="7 8">
    <name type="scientific">Halalkalibacter alkalisediminis</name>
    <dbReference type="NCBI Taxonomy" id="935616"/>
    <lineage>
        <taxon>Bacteria</taxon>
        <taxon>Bacillati</taxon>
        <taxon>Bacillota</taxon>
        <taxon>Bacilli</taxon>
        <taxon>Bacillales</taxon>
        <taxon>Bacillaceae</taxon>
        <taxon>Halalkalibacter</taxon>
    </lineage>
</organism>
<dbReference type="PANTHER" id="PTHR30469">
    <property type="entry name" value="MULTIDRUG RESISTANCE PROTEIN MDTA"/>
    <property type="match status" value="1"/>
</dbReference>
<protein>
    <submittedName>
        <fullName evidence="7">Efflux RND transporter periplasmic adaptor subunit</fullName>
    </submittedName>
</protein>
<dbReference type="Pfam" id="PF25917">
    <property type="entry name" value="BSH_RND"/>
    <property type="match status" value="1"/>
</dbReference>
<evidence type="ECO:0000256" key="3">
    <source>
        <dbReference type="SAM" id="SignalP"/>
    </source>
</evidence>
<evidence type="ECO:0000259" key="4">
    <source>
        <dbReference type="Pfam" id="PF25917"/>
    </source>
</evidence>
<dbReference type="InterPro" id="IPR006143">
    <property type="entry name" value="RND_pump_MFP"/>
</dbReference>
<keyword evidence="3" id="KW-0732">Signal</keyword>
<evidence type="ECO:0000259" key="5">
    <source>
        <dbReference type="Pfam" id="PF25954"/>
    </source>
</evidence>
<feature type="coiled-coil region" evidence="2">
    <location>
        <begin position="92"/>
        <end position="154"/>
    </location>
</feature>
<comment type="caution">
    <text evidence="7">The sequence shown here is derived from an EMBL/GenBank/DDBJ whole genome shotgun (WGS) entry which is preliminary data.</text>
</comment>
<dbReference type="Proteomes" id="UP001589833">
    <property type="component" value="Unassembled WGS sequence"/>
</dbReference>
<evidence type="ECO:0000313" key="7">
    <source>
        <dbReference type="EMBL" id="MFC0557667.1"/>
    </source>
</evidence>
<feature type="chain" id="PRO_5047341574" evidence="3">
    <location>
        <begin position="19"/>
        <end position="402"/>
    </location>
</feature>
<dbReference type="Pfam" id="PF25989">
    <property type="entry name" value="YknX_C"/>
    <property type="match status" value="1"/>
</dbReference>
<evidence type="ECO:0000259" key="6">
    <source>
        <dbReference type="Pfam" id="PF25989"/>
    </source>
</evidence>
<sequence>MKNWFWLVLLFIFIPACATDDITSDQIERQRLLVDVATIEQSSINQKLELSGQVLPRNQVPLVTALPLEVKELHVEVGQTVEAGERLLTLEDREALRQLNQARSAVTQLEKALAQAREINQSIASNVGNLQELQQELQKSIDRSRAVIDELNRDELEDSLIDLLQTSLEVSLNQAELAQAASSGNFTLVNTIELEIQLESAENAVKQAEEAVQSSNVVAPITGVVSQVDVTVGQTALPSQPLIVISDLAKMDAVFSVNSFQVAKLTSGLPATLSITGIDDTLTGAISTISPVINPQTNTFSVLVPLENESLRLKGGMRTNAVIDLDTITETIVVPANGLLYESGEPYVFVVTENTARRQEVELGSREGEWIEVISGLEENDQIVTTGKERLTDGSEITIRSE</sequence>
<feature type="domain" description="CusB-like beta-barrel" evidence="5">
    <location>
        <begin position="258"/>
        <end position="321"/>
    </location>
</feature>
<dbReference type="InterPro" id="IPR058792">
    <property type="entry name" value="Beta-barrel_RND_2"/>
</dbReference>
<feature type="coiled-coil region" evidence="2">
    <location>
        <begin position="191"/>
        <end position="218"/>
    </location>
</feature>
<dbReference type="Gene3D" id="2.40.420.20">
    <property type="match status" value="1"/>
</dbReference>
<dbReference type="SUPFAM" id="SSF111369">
    <property type="entry name" value="HlyD-like secretion proteins"/>
    <property type="match status" value="1"/>
</dbReference>
<dbReference type="PANTHER" id="PTHR30469:SF15">
    <property type="entry name" value="HLYD FAMILY OF SECRETION PROTEINS"/>
    <property type="match status" value="1"/>
</dbReference>
<dbReference type="Pfam" id="PF25954">
    <property type="entry name" value="Beta-barrel_RND_2"/>
    <property type="match status" value="1"/>
</dbReference>
<feature type="domain" description="Multidrug resistance protein MdtA-like barrel-sandwich hybrid" evidence="4">
    <location>
        <begin position="70"/>
        <end position="242"/>
    </location>
</feature>
<gene>
    <name evidence="7" type="ORF">ACFFH4_01200</name>
</gene>
<name>A0ABV6NA88_9BACI</name>
<accession>A0ABV6NA88</accession>
<feature type="signal peptide" evidence="3">
    <location>
        <begin position="1"/>
        <end position="18"/>
    </location>
</feature>
<keyword evidence="8" id="KW-1185">Reference proteome</keyword>